<reference evidence="1" key="1">
    <citation type="submission" date="2020-08" db="EMBL/GenBank/DDBJ databases">
        <title>Genome public.</title>
        <authorList>
            <person name="Liu C."/>
            <person name="Sun Q."/>
        </authorList>
    </citation>
    <scope>NUCLEOTIDE SEQUENCE</scope>
    <source>
        <strain evidence="1">NSJ-40</strain>
    </source>
</reference>
<evidence type="ECO:0000313" key="1">
    <source>
        <dbReference type="EMBL" id="MBC8533535.1"/>
    </source>
</evidence>
<organism evidence="1 2">
    <name type="scientific">Yeguia hominis</name>
    <dbReference type="NCBI Taxonomy" id="2763662"/>
    <lineage>
        <taxon>Bacteria</taxon>
        <taxon>Bacillati</taxon>
        <taxon>Bacillota</taxon>
        <taxon>Clostridia</taxon>
        <taxon>Eubacteriales</taxon>
        <taxon>Yeguiaceae</taxon>
        <taxon>Yeguia</taxon>
    </lineage>
</organism>
<protein>
    <submittedName>
        <fullName evidence="1">DUF3006 domain-containing protein</fullName>
    </submittedName>
</protein>
<proteinExistence type="predicted"/>
<dbReference type="EMBL" id="JACRSN010000007">
    <property type="protein sequence ID" value="MBC8533535.1"/>
    <property type="molecule type" value="Genomic_DNA"/>
</dbReference>
<accession>A0A926DAS5</accession>
<gene>
    <name evidence="1" type="ORF">IAG03_05855</name>
</gene>
<dbReference type="RefSeq" id="WP_249318989.1">
    <property type="nucleotide sequence ID" value="NZ_JACRSN010000007.1"/>
</dbReference>
<dbReference type="Proteomes" id="UP000651482">
    <property type="component" value="Unassembled WGS sequence"/>
</dbReference>
<sequence>MRTLTVERLDSVYVFCSDAEKKLYAIEQSELPAGVAVGNLLTIDDEGTITISKDKPAVRRKER</sequence>
<comment type="caution">
    <text evidence="1">The sequence shown here is derived from an EMBL/GenBank/DDBJ whole genome shotgun (WGS) entry which is preliminary data.</text>
</comment>
<keyword evidence="2" id="KW-1185">Reference proteome</keyword>
<dbReference type="AlphaFoldDB" id="A0A926DAS5"/>
<evidence type="ECO:0000313" key="2">
    <source>
        <dbReference type="Proteomes" id="UP000651482"/>
    </source>
</evidence>
<name>A0A926DAS5_9FIRM</name>